<proteinExistence type="predicted"/>
<keyword evidence="2" id="KW-0812">Transmembrane</keyword>
<dbReference type="HOGENOM" id="CLU_1569568_0_0_11"/>
<evidence type="ECO:0000256" key="2">
    <source>
        <dbReference type="SAM" id="Phobius"/>
    </source>
</evidence>
<name>H5XJ96_9PSEU</name>
<accession>H5XJ96</accession>
<dbReference type="Proteomes" id="UP000002791">
    <property type="component" value="Chromosome"/>
</dbReference>
<keyword evidence="2" id="KW-0472">Membrane</keyword>
<reference evidence="3 4" key="1">
    <citation type="submission" date="2011-11" db="EMBL/GenBank/DDBJ databases">
        <title>The Noncontiguous Finished sequence of Saccharomonospora cyanea NA-134.</title>
        <authorList>
            <consortium name="US DOE Joint Genome Institute"/>
            <person name="Lucas S."/>
            <person name="Han J."/>
            <person name="Lapidus A."/>
            <person name="Cheng J.-F."/>
            <person name="Goodwin L."/>
            <person name="Pitluck S."/>
            <person name="Peters L."/>
            <person name="Ovchinnikova G."/>
            <person name="Lu M."/>
            <person name="Detter J.C."/>
            <person name="Han C."/>
            <person name="Tapia R."/>
            <person name="Land M."/>
            <person name="Hauser L."/>
            <person name="Kyrpides N."/>
            <person name="Ivanova N."/>
            <person name="Pagani I."/>
            <person name="Brambilla E.-M."/>
            <person name="Klenk H.-P."/>
            <person name="Woyke T."/>
        </authorList>
    </citation>
    <scope>NUCLEOTIDE SEQUENCE [LARGE SCALE GENOMIC DNA]</scope>
    <source>
        <strain evidence="3 4">NA-134</strain>
    </source>
</reference>
<keyword evidence="2" id="KW-1133">Transmembrane helix</keyword>
<dbReference type="AlphaFoldDB" id="H5XJ96"/>
<evidence type="ECO:0000313" key="3">
    <source>
        <dbReference type="EMBL" id="EHR62906.1"/>
    </source>
</evidence>
<feature type="compositionally biased region" description="Low complexity" evidence="1">
    <location>
        <begin position="11"/>
        <end position="22"/>
    </location>
</feature>
<feature type="transmembrane region" description="Helical" evidence="2">
    <location>
        <begin position="96"/>
        <end position="114"/>
    </location>
</feature>
<feature type="transmembrane region" description="Helical" evidence="2">
    <location>
        <begin position="126"/>
        <end position="144"/>
    </location>
</feature>
<feature type="transmembrane region" description="Helical" evidence="2">
    <location>
        <begin position="150"/>
        <end position="168"/>
    </location>
</feature>
<gene>
    <name evidence="3" type="ORF">SaccyDRAFT_4085</name>
</gene>
<evidence type="ECO:0000256" key="1">
    <source>
        <dbReference type="SAM" id="MobiDB-lite"/>
    </source>
</evidence>
<keyword evidence="4" id="KW-1185">Reference proteome</keyword>
<dbReference type="OrthoDB" id="3557351at2"/>
<dbReference type="RefSeq" id="WP_005458916.1">
    <property type="nucleotide sequence ID" value="NZ_CM001440.1"/>
</dbReference>
<feature type="compositionally biased region" description="Pro residues" evidence="1">
    <location>
        <begin position="23"/>
        <end position="35"/>
    </location>
</feature>
<feature type="transmembrane region" description="Helical" evidence="2">
    <location>
        <begin position="53"/>
        <end position="76"/>
    </location>
</feature>
<protein>
    <submittedName>
        <fullName evidence="3">Uncharacterized protein</fullName>
    </submittedName>
</protein>
<organism evidence="3 4">
    <name type="scientific">Saccharomonospora cyanea NA-134</name>
    <dbReference type="NCBI Taxonomy" id="882082"/>
    <lineage>
        <taxon>Bacteria</taxon>
        <taxon>Bacillati</taxon>
        <taxon>Actinomycetota</taxon>
        <taxon>Actinomycetes</taxon>
        <taxon>Pseudonocardiales</taxon>
        <taxon>Pseudonocardiaceae</taxon>
        <taxon>Saccharomonospora</taxon>
    </lineage>
</organism>
<dbReference type="eggNOG" id="COG1716">
    <property type="taxonomic scope" value="Bacteria"/>
</dbReference>
<dbReference type="STRING" id="882082.SaccyDRAFT_4085"/>
<dbReference type="EMBL" id="CM001440">
    <property type="protein sequence ID" value="EHR62906.1"/>
    <property type="molecule type" value="Genomic_DNA"/>
</dbReference>
<evidence type="ECO:0000313" key="4">
    <source>
        <dbReference type="Proteomes" id="UP000002791"/>
    </source>
</evidence>
<sequence length="172" mass="17309">MSVGPNGPGYPQGSQQPNMQSMPPAPMPPASPLPASPMASDVNMGGRERPGTLTGAAVLGFVTSGFEIIGGLLWILGGSVVGDLESTFDTGTGFGNMIMILGLVSLLVGGVYIWGGVMALKCRTPVLFAATGVGIVINLVALIMSEGGAGLLSLVLGAVTLLLLALPASRKF</sequence>
<feature type="region of interest" description="Disordered" evidence="1">
    <location>
        <begin position="1"/>
        <end position="46"/>
    </location>
</feature>